<evidence type="ECO:0000256" key="2">
    <source>
        <dbReference type="ARBA" id="ARBA00023015"/>
    </source>
</evidence>
<proteinExistence type="inferred from homology"/>
<dbReference type="InterPro" id="IPR058163">
    <property type="entry name" value="LysR-type_TF_proteobact-type"/>
</dbReference>
<keyword evidence="7" id="KW-1185">Reference proteome</keyword>
<dbReference type="EMBL" id="VOLT01000009">
    <property type="protein sequence ID" value="TWX65869.1"/>
    <property type="molecule type" value="Genomic_DNA"/>
</dbReference>
<dbReference type="PROSITE" id="PS50931">
    <property type="entry name" value="HTH_LYSR"/>
    <property type="match status" value="1"/>
</dbReference>
<dbReference type="GO" id="GO:0043565">
    <property type="term" value="F:sequence-specific DNA binding"/>
    <property type="evidence" value="ECO:0007669"/>
    <property type="project" value="TreeGrafter"/>
</dbReference>
<evidence type="ECO:0000256" key="1">
    <source>
        <dbReference type="ARBA" id="ARBA00009437"/>
    </source>
</evidence>
<dbReference type="CDD" id="cd08432">
    <property type="entry name" value="PBP2_GcdR_TrpI_HvrB_AmpR_like"/>
    <property type="match status" value="1"/>
</dbReference>
<dbReference type="Pfam" id="PF00126">
    <property type="entry name" value="HTH_1"/>
    <property type="match status" value="1"/>
</dbReference>
<dbReference type="SUPFAM" id="SSF53850">
    <property type="entry name" value="Periplasmic binding protein-like II"/>
    <property type="match status" value="1"/>
</dbReference>
<comment type="similarity">
    <text evidence="1">Belongs to the LysR transcriptional regulatory family.</text>
</comment>
<feature type="domain" description="HTH lysR-type" evidence="5">
    <location>
        <begin position="6"/>
        <end position="63"/>
    </location>
</feature>
<dbReference type="Gene3D" id="1.10.10.10">
    <property type="entry name" value="Winged helix-like DNA-binding domain superfamily/Winged helix DNA-binding domain"/>
    <property type="match status" value="1"/>
</dbReference>
<evidence type="ECO:0000256" key="4">
    <source>
        <dbReference type="ARBA" id="ARBA00023163"/>
    </source>
</evidence>
<dbReference type="PRINTS" id="PR00039">
    <property type="entry name" value="HTHLYSR"/>
</dbReference>
<name>A0A5C6QAJ8_9GAMM</name>
<keyword evidence="3" id="KW-0238">DNA-binding</keyword>
<dbReference type="AlphaFoldDB" id="A0A5C6QAJ8"/>
<evidence type="ECO:0000256" key="3">
    <source>
        <dbReference type="ARBA" id="ARBA00023125"/>
    </source>
</evidence>
<gene>
    <name evidence="6" type="ORF">ESZ36_16285</name>
</gene>
<dbReference type="PANTHER" id="PTHR30537:SF26">
    <property type="entry name" value="GLYCINE CLEAVAGE SYSTEM TRANSCRIPTIONAL ACTIVATOR"/>
    <property type="match status" value="1"/>
</dbReference>
<dbReference type="InterPro" id="IPR000847">
    <property type="entry name" value="LysR_HTH_N"/>
</dbReference>
<protein>
    <submittedName>
        <fullName evidence="6">LysR family transcriptional regulator</fullName>
    </submittedName>
</protein>
<dbReference type="GO" id="GO:0003700">
    <property type="term" value="F:DNA-binding transcription factor activity"/>
    <property type="evidence" value="ECO:0007669"/>
    <property type="project" value="InterPro"/>
</dbReference>
<dbReference type="FunFam" id="1.10.10.10:FF:000038">
    <property type="entry name" value="Glycine cleavage system transcriptional activator"/>
    <property type="match status" value="1"/>
</dbReference>
<comment type="caution">
    <text evidence="6">The sequence shown here is derived from an EMBL/GenBank/DDBJ whole genome shotgun (WGS) entry which is preliminary data.</text>
</comment>
<keyword evidence="2" id="KW-0805">Transcription regulation</keyword>
<evidence type="ECO:0000259" key="5">
    <source>
        <dbReference type="PROSITE" id="PS50931"/>
    </source>
</evidence>
<keyword evidence="4" id="KW-0804">Transcription</keyword>
<dbReference type="Proteomes" id="UP000321822">
    <property type="component" value="Unassembled WGS sequence"/>
</dbReference>
<accession>A0A5C6QAJ8</accession>
<evidence type="ECO:0000313" key="6">
    <source>
        <dbReference type="EMBL" id="TWX65869.1"/>
    </source>
</evidence>
<dbReference type="GO" id="GO:0006351">
    <property type="term" value="P:DNA-templated transcription"/>
    <property type="evidence" value="ECO:0007669"/>
    <property type="project" value="TreeGrafter"/>
</dbReference>
<dbReference type="OrthoDB" id="5526340at2"/>
<dbReference type="InterPro" id="IPR036390">
    <property type="entry name" value="WH_DNA-bd_sf"/>
</dbReference>
<dbReference type="RefSeq" id="WP_146789823.1">
    <property type="nucleotide sequence ID" value="NZ_VOLT01000009.1"/>
</dbReference>
<sequence>MARSLPPLHLLQLFEAAGRHSSFKKAAEELFLTPSAISHQIKSLEKNLGIELFKRATRGVKLTSAGEKYIVTVQEMFHLLDHGTSSLKREFSAQTQSTLLRISTIPTIASNIIIPNLGVFQQEFPSIELRIETSMELIDLRYDDFDLALRLGNGNYPEVVSEKIFDLQVTPLCSPEFAKKHELSNVEQIKSVPLIQHANMKNSWSQWGRAVGIDNVESKSNLSLGSYDAVIQAAQQGLGLVLGAVPLENLALKSGLLVQPFKEKNDFSPKCFAVYHPRDKERSDIHAFIGWFKELVETSMGE</sequence>
<dbReference type="Gene3D" id="3.40.190.10">
    <property type="entry name" value="Periplasmic binding protein-like II"/>
    <property type="match status" value="2"/>
</dbReference>
<reference evidence="6 7" key="1">
    <citation type="submission" date="2019-07" db="EMBL/GenBank/DDBJ databases">
        <title>Genomes of sea-ice associated Colwellia species.</title>
        <authorList>
            <person name="Bowman J.P."/>
        </authorList>
    </citation>
    <scope>NUCLEOTIDE SEQUENCE [LARGE SCALE GENOMIC DNA]</scope>
    <source>
        <strain evidence="6 7">ACAM 459</strain>
    </source>
</reference>
<dbReference type="SUPFAM" id="SSF46785">
    <property type="entry name" value="Winged helix' DNA-binding domain"/>
    <property type="match status" value="1"/>
</dbReference>
<organism evidence="6 7">
    <name type="scientific">Colwellia demingiae</name>
    <dbReference type="NCBI Taxonomy" id="89401"/>
    <lineage>
        <taxon>Bacteria</taxon>
        <taxon>Pseudomonadati</taxon>
        <taxon>Pseudomonadota</taxon>
        <taxon>Gammaproteobacteria</taxon>
        <taxon>Alteromonadales</taxon>
        <taxon>Colwelliaceae</taxon>
        <taxon>Colwellia</taxon>
    </lineage>
</organism>
<dbReference type="PANTHER" id="PTHR30537">
    <property type="entry name" value="HTH-TYPE TRANSCRIPTIONAL REGULATOR"/>
    <property type="match status" value="1"/>
</dbReference>
<dbReference type="InterPro" id="IPR005119">
    <property type="entry name" value="LysR_subst-bd"/>
</dbReference>
<dbReference type="Pfam" id="PF03466">
    <property type="entry name" value="LysR_substrate"/>
    <property type="match status" value="1"/>
</dbReference>
<evidence type="ECO:0000313" key="7">
    <source>
        <dbReference type="Proteomes" id="UP000321822"/>
    </source>
</evidence>
<dbReference type="InterPro" id="IPR036388">
    <property type="entry name" value="WH-like_DNA-bd_sf"/>
</dbReference>